<feature type="transmembrane region" description="Helical" evidence="1">
    <location>
        <begin position="31"/>
        <end position="48"/>
    </location>
</feature>
<keyword evidence="1" id="KW-0812">Transmembrane</keyword>
<dbReference type="AlphaFoldDB" id="A0A2H0KPU5"/>
<accession>A0A2H0KPU5</accession>
<comment type="caution">
    <text evidence="2">The sequence shown here is derived from an EMBL/GenBank/DDBJ whole genome shotgun (WGS) entry which is preliminary data.</text>
</comment>
<evidence type="ECO:0000256" key="1">
    <source>
        <dbReference type="SAM" id="Phobius"/>
    </source>
</evidence>
<feature type="transmembrane region" description="Helical" evidence="1">
    <location>
        <begin position="99"/>
        <end position="128"/>
    </location>
</feature>
<dbReference type="Proteomes" id="UP000229570">
    <property type="component" value="Unassembled WGS sequence"/>
</dbReference>
<proteinExistence type="predicted"/>
<protein>
    <submittedName>
        <fullName evidence="2">Uncharacterized protein</fullName>
    </submittedName>
</protein>
<keyword evidence="1" id="KW-0472">Membrane</keyword>
<dbReference type="Pfam" id="PF04020">
    <property type="entry name" value="Phage_holin_4_2"/>
    <property type="match status" value="1"/>
</dbReference>
<feature type="transmembrane region" description="Helical" evidence="1">
    <location>
        <begin position="7"/>
        <end position="25"/>
    </location>
</feature>
<name>A0A2H0KPU5_9BACT</name>
<keyword evidence="1" id="KW-1133">Transmembrane helix</keyword>
<reference evidence="2 3" key="1">
    <citation type="submission" date="2017-09" db="EMBL/GenBank/DDBJ databases">
        <title>Depth-based differentiation of microbial function through sediment-hosted aquifers and enrichment of novel symbionts in the deep terrestrial subsurface.</title>
        <authorList>
            <person name="Probst A.J."/>
            <person name="Ladd B."/>
            <person name="Jarett J.K."/>
            <person name="Geller-Mcgrath D.E."/>
            <person name="Sieber C.M."/>
            <person name="Emerson J.B."/>
            <person name="Anantharaman K."/>
            <person name="Thomas B.C."/>
            <person name="Malmstrom R."/>
            <person name="Stieglmeier M."/>
            <person name="Klingl A."/>
            <person name="Woyke T."/>
            <person name="Ryan C.M."/>
            <person name="Banfield J.F."/>
        </authorList>
    </citation>
    <scope>NUCLEOTIDE SEQUENCE [LARGE SCALE GENOMIC DNA]</scope>
    <source>
        <strain evidence="2">CG11_big_fil_rev_8_21_14_0_20_35_14</strain>
    </source>
</reference>
<dbReference type="EMBL" id="PCVL01000045">
    <property type="protein sequence ID" value="PIQ72394.1"/>
    <property type="molecule type" value="Genomic_DNA"/>
</dbReference>
<organism evidence="2 3">
    <name type="scientific">Candidatus Roizmanbacteria bacterium CG11_big_fil_rev_8_21_14_0_20_35_14</name>
    <dbReference type="NCBI Taxonomy" id="1974855"/>
    <lineage>
        <taxon>Bacteria</taxon>
        <taxon>Candidatus Roizmaniibacteriota</taxon>
    </lineage>
</organism>
<dbReference type="InterPro" id="IPR007165">
    <property type="entry name" value="Phage_holin_4_2"/>
</dbReference>
<gene>
    <name evidence="2" type="ORF">COV86_03235</name>
</gene>
<evidence type="ECO:0000313" key="2">
    <source>
        <dbReference type="EMBL" id="PIQ72394.1"/>
    </source>
</evidence>
<evidence type="ECO:0000313" key="3">
    <source>
        <dbReference type="Proteomes" id="UP000229570"/>
    </source>
</evidence>
<feature type="transmembrane region" description="Helical" evidence="1">
    <location>
        <begin position="55"/>
        <end position="79"/>
    </location>
</feature>
<sequence length="132" mass="15007">MKKIFRKIIFSAVAIYFTSLWNKGFVIEADWLVYLKAALVIAAIYYLIVPISKLILLPLNIITLGLVSVVFYALALYFFLNKFSLIEIKPWEFSGLSLWGIIIIPAKVSQLANIFLSAFSISTIINLLERMV</sequence>